<organism evidence="2 3">
    <name type="scientific">Amorphotheca resinae ATCC 22711</name>
    <dbReference type="NCBI Taxonomy" id="857342"/>
    <lineage>
        <taxon>Eukaryota</taxon>
        <taxon>Fungi</taxon>
        <taxon>Dikarya</taxon>
        <taxon>Ascomycota</taxon>
        <taxon>Pezizomycotina</taxon>
        <taxon>Leotiomycetes</taxon>
        <taxon>Helotiales</taxon>
        <taxon>Amorphothecaceae</taxon>
        <taxon>Amorphotheca</taxon>
    </lineage>
</organism>
<dbReference type="AlphaFoldDB" id="A0A2T3B6R1"/>
<dbReference type="Proteomes" id="UP000241818">
    <property type="component" value="Unassembled WGS sequence"/>
</dbReference>
<gene>
    <name evidence="2" type="ORF">M430DRAFT_225452</name>
</gene>
<evidence type="ECO:0000313" key="2">
    <source>
        <dbReference type="EMBL" id="PSS22423.1"/>
    </source>
</evidence>
<name>A0A2T3B6R1_AMORE</name>
<feature type="compositionally biased region" description="Low complexity" evidence="1">
    <location>
        <begin position="41"/>
        <end position="63"/>
    </location>
</feature>
<dbReference type="OrthoDB" id="5089392at2759"/>
<evidence type="ECO:0000256" key="1">
    <source>
        <dbReference type="SAM" id="MobiDB-lite"/>
    </source>
</evidence>
<dbReference type="GeneID" id="36572798"/>
<dbReference type="InParanoid" id="A0A2T3B6R1"/>
<feature type="compositionally biased region" description="Polar residues" evidence="1">
    <location>
        <begin position="1"/>
        <end position="10"/>
    </location>
</feature>
<dbReference type="RefSeq" id="XP_024722578.1">
    <property type="nucleotide sequence ID" value="XM_024864717.1"/>
</dbReference>
<sequence length="152" mass="17291">MVQPSTSMNPKSIGPSPRSTTSSIDISPSPFQEPRSRTPRRTVSGSIRSSSSWRSSDSFSLSSMDFEMTEMSRSASHRSPLKELEYRHGGNRSREASLSRPMRQGPDQGSTRRHRHQPKMNLYTECGRHSDEWLFGGFSVSDAVRKIWERKE</sequence>
<keyword evidence="3" id="KW-1185">Reference proteome</keyword>
<feature type="compositionally biased region" description="Low complexity" evidence="1">
    <location>
        <begin position="15"/>
        <end position="30"/>
    </location>
</feature>
<dbReference type="EMBL" id="KZ679009">
    <property type="protein sequence ID" value="PSS22423.1"/>
    <property type="molecule type" value="Genomic_DNA"/>
</dbReference>
<feature type="compositionally biased region" description="Basic and acidic residues" evidence="1">
    <location>
        <begin position="80"/>
        <end position="97"/>
    </location>
</feature>
<proteinExistence type="predicted"/>
<reference evidence="2 3" key="1">
    <citation type="journal article" date="2018" name="New Phytol.">
        <title>Comparative genomics and transcriptomics depict ericoid mycorrhizal fungi as versatile saprotrophs and plant mutualists.</title>
        <authorList>
            <person name="Martino E."/>
            <person name="Morin E."/>
            <person name="Grelet G.A."/>
            <person name="Kuo A."/>
            <person name="Kohler A."/>
            <person name="Daghino S."/>
            <person name="Barry K.W."/>
            <person name="Cichocki N."/>
            <person name="Clum A."/>
            <person name="Dockter R.B."/>
            <person name="Hainaut M."/>
            <person name="Kuo R.C."/>
            <person name="LaButti K."/>
            <person name="Lindahl B.D."/>
            <person name="Lindquist E.A."/>
            <person name="Lipzen A."/>
            <person name="Khouja H.R."/>
            <person name="Magnuson J."/>
            <person name="Murat C."/>
            <person name="Ohm R.A."/>
            <person name="Singer S.W."/>
            <person name="Spatafora J.W."/>
            <person name="Wang M."/>
            <person name="Veneault-Fourrey C."/>
            <person name="Henrissat B."/>
            <person name="Grigoriev I.V."/>
            <person name="Martin F.M."/>
            <person name="Perotto S."/>
        </authorList>
    </citation>
    <scope>NUCLEOTIDE SEQUENCE [LARGE SCALE GENOMIC DNA]</scope>
    <source>
        <strain evidence="2 3">ATCC 22711</strain>
    </source>
</reference>
<protein>
    <submittedName>
        <fullName evidence="2">Uncharacterized protein</fullName>
    </submittedName>
</protein>
<accession>A0A2T3B6R1</accession>
<feature type="region of interest" description="Disordered" evidence="1">
    <location>
        <begin position="1"/>
        <end position="118"/>
    </location>
</feature>
<evidence type="ECO:0000313" key="3">
    <source>
        <dbReference type="Proteomes" id="UP000241818"/>
    </source>
</evidence>